<name>A0ABX8FBK5_9BACI</name>
<keyword evidence="8 10" id="KW-0807">Transducer</keyword>
<feature type="domain" description="Methyl-accepting transducer" evidence="12">
    <location>
        <begin position="379"/>
        <end position="615"/>
    </location>
</feature>
<evidence type="ECO:0000256" key="6">
    <source>
        <dbReference type="ARBA" id="ARBA00022989"/>
    </source>
</evidence>
<dbReference type="CDD" id="cd12913">
    <property type="entry name" value="PDC1_MCP_like"/>
    <property type="match status" value="1"/>
</dbReference>
<evidence type="ECO:0000259" key="13">
    <source>
        <dbReference type="PROSITE" id="PS50885"/>
    </source>
</evidence>
<evidence type="ECO:0000256" key="5">
    <source>
        <dbReference type="ARBA" id="ARBA00022692"/>
    </source>
</evidence>
<evidence type="ECO:0000256" key="1">
    <source>
        <dbReference type="ARBA" id="ARBA00004651"/>
    </source>
</evidence>
<evidence type="ECO:0000256" key="3">
    <source>
        <dbReference type="ARBA" id="ARBA00022481"/>
    </source>
</evidence>
<proteinExistence type="inferred from homology"/>
<dbReference type="SUPFAM" id="SSF103190">
    <property type="entry name" value="Sensory domain-like"/>
    <property type="match status" value="1"/>
</dbReference>
<evidence type="ECO:0000256" key="4">
    <source>
        <dbReference type="ARBA" id="ARBA00022500"/>
    </source>
</evidence>
<gene>
    <name evidence="14" type="ORF">J1899_22075</name>
</gene>
<accession>A0ABX8FBK5</accession>
<dbReference type="Gene3D" id="3.30.450.20">
    <property type="entry name" value="PAS domain"/>
    <property type="match status" value="2"/>
</dbReference>
<dbReference type="EMBL" id="CP071709">
    <property type="protein sequence ID" value="QVY61579.1"/>
    <property type="molecule type" value="Genomic_DNA"/>
</dbReference>
<dbReference type="Pfam" id="PF00015">
    <property type="entry name" value="MCPsignal"/>
    <property type="match status" value="1"/>
</dbReference>
<dbReference type="SMART" id="SM00304">
    <property type="entry name" value="HAMP"/>
    <property type="match status" value="1"/>
</dbReference>
<evidence type="ECO:0000313" key="15">
    <source>
        <dbReference type="Proteomes" id="UP000679247"/>
    </source>
</evidence>
<dbReference type="InterPro" id="IPR004089">
    <property type="entry name" value="MCPsignal_dom"/>
</dbReference>
<evidence type="ECO:0000259" key="12">
    <source>
        <dbReference type="PROSITE" id="PS50111"/>
    </source>
</evidence>
<feature type="transmembrane region" description="Helical" evidence="11">
    <location>
        <begin position="286"/>
        <end position="307"/>
    </location>
</feature>
<dbReference type="Gene3D" id="1.10.8.500">
    <property type="entry name" value="HAMP domain in histidine kinase"/>
    <property type="match status" value="1"/>
</dbReference>
<dbReference type="Proteomes" id="UP000679247">
    <property type="component" value="Chromosome"/>
</dbReference>
<protein>
    <submittedName>
        <fullName evidence="14">Methyl-accepting chemotaxis protein</fullName>
    </submittedName>
</protein>
<dbReference type="PANTHER" id="PTHR32089:SF114">
    <property type="entry name" value="METHYL-ACCEPTING CHEMOTAXIS PROTEIN MCPB"/>
    <property type="match status" value="1"/>
</dbReference>
<evidence type="ECO:0000256" key="10">
    <source>
        <dbReference type="PROSITE-ProRule" id="PRU00284"/>
    </source>
</evidence>
<comment type="subcellular location">
    <subcellularLocation>
        <location evidence="1">Cell membrane</location>
        <topology evidence="1">Multi-pass membrane protein</topology>
    </subcellularLocation>
</comment>
<evidence type="ECO:0000256" key="2">
    <source>
        <dbReference type="ARBA" id="ARBA00022475"/>
    </source>
</evidence>
<dbReference type="InterPro" id="IPR029151">
    <property type="entry name" value="Sensor-like_sf"/>
</dbReference>
<keyword evidence="7 11" id="KW-0472">Membrane</keyword>
<dbReference type="Pfam" id="PF00672">
    <property type="entry name" value="HAMP"/>
    <property type="match status" value="1"/>
</dbReference>
<keyword evidence="2" id="KW-1003">Cell membrane</keyword>
<dbReference type="Pfam" id="PF02743">
    <property type="entry name" value="dCache_1"/>
    <property type="match status" value="1"/>
</dbReference>
<evidence type="ECO:0000256" key="9">
    <source>
        <dbReference type="ARBA" id="ARBA00029447"/>
    </source>
</evidence>
<dbReference type="InterPro" id="IPR003660">
    <property type="entry name" value="HAMP_dom"/>
</dbReference>
<evidence type="ECO:0000256" key="11">
    <source>
        <dbReference type="SAM" id="Phobius"/>
    </source>
</evidence>
<keyword evidence="15" id="KW-1185">Reference proteome</keyword>
<sequence>MLKSIKVKLVILFVFLLFAILAAVGFAVNEQTKNKIEEDVVIQTEGIVSQMNNTLQLFMERYATSLQHIASSQEVLNYIQASNAEEEYNTAGLEKILADYNEINSEVTSIYAAAAESKNLNIMPIVELPADFDPTTREWYQKAVASSDEVVWSEPYEDVATNEIVVTAAYAIKENASTVGVMGLDFKLTQLTEMINNIEISHEGYPFILSEAGTPIVYPKSDQENIENLPFIQEMYNREGKQGTIHYVYENENRMLMFDTVPGTNWKIGTSYSEDDLMASAKSIQFNIILVSAIALIFALMIIYFVADRMTKPILHLKKAVSEVANGDLRVKAAIVSKDEIGMLAGQFNDMVDNMRSLLTVVESSVNDVKLSAESLSAVSEETNASSEQVAAAINEIANGAAQAAEDGEHANQMSSRLSTQINDITSQTMEMTKLAEQADTVNSAGINQMTELKNSFATSKEFMGATENVIHELESKIKMIENVMTTITDISSQTNLLALNASIEAARAGEHGKGFAVVADEVRKLAEQSVKATDEVKQTIMDIQQGSLLAVDSMNRTKDNFYQQSNAVQETEGSFREISELVNKMKESIFYIHREVDQVSSSKEDVLNSIHNMAAMAQQSAASCEQVSASTDEQVLALQSVSKSAEQLTELSNDLQIAVNKFELHDS</sequence>
<dbReference type="SMART" id="SM00283">
    <property type="entry name" value="MA"/>
    <property type="match status" value="1"/>
</dbReference>
<dbReference type="CDD" id="cd12912">
    <property type="entry name" value="PDC2_MCP_like"/>
    <property type="match status" value="1"/>
</dbReference>
<comment type="similarity">
    <text evidence="9">Belongs to the methyl-accepting chemotaxis (MCP) protein family.</text>
</comment>
<evidence type="ECO:0000313" key="14">
    <source>
        <dbReference type="EMBL" id="QVY61579.1"/>
    </source>
</evidence>
<keyword evidence="3" id="KW-0488">Methylation</keyword>
<evidence type="ECO:0000256" key="7">
    <source>
        <dbReference type="ARBA" id="ARBA00023136"/>
    </source>
</evidence>
<keyword evidence="4" id="KW-0145">Chemotaxis</keyword>
<keyword evidence="5 11" id="KW-0812">Transmembrane</keyword>
<keyword evidence="6 11" id="KW-1133">Transmembrane helix</keyword>
<reference evidence="14 15" key="1">
    <citation type="submission" date="2021-03" db="EMBL/GenBank/DDBJ databases">
        <title>The first data on the complete genome of the tetrodotoxin-producing bacterium.</title>
        <authorList>
            <person name="Melnikova D.I."/>
            <person name="Nijland R."/>
            <person name="Magarlamov T.Y."/>
        </authorList>
    </citation>
    <scope>NUCLEOTIDE SEQUENCE [LARGE SCALE GENOMIC DNA]</scope>
    <source>
        <strain evidence="14 15">1839</strain>
    </source>
</reference>
<organism evidence="14 15">
    <name type="scientific">Cytobacillus gottheilii</name>
    <dbReference type="NCBI Taxonomy" id="859144"/>
    <lineage>
        <taxon>Bacteria</taxon>
        <taxon>Bacillati</taxon>
        <taxon>Bacillota</taxon>
        <taxon>Bacilli</taxon>
        <taxon>Bacillales</taxon>
        <taxon>Bacillaceae</taxon>
        <taxon>Cytobacillus</taxon>
    </lineage>
</organism>
<dbReference type="PROSITE" id="PS50885">
    <property type="entry name" value="HAMP"/>
    <property type="match status" value="1"/>
</dbReference>
<dbReference type="SUPFAM" id="SSF58104">
    <property type="entry name" value="Methyl-accepting chemotaxis protein (MCP) signaling domain"/>
    <property type="match status" value="1"/>
</dbReference>
<dbReference type="PROSITE" id="PS50111">
    <property type="entry name" value="CHEMOTAXIS_TRANSDUC_2"/>
    <property type="match status" value="1"/>
</dbReference>
<dbReference type="PANTHER" id="PTHR32089">
    <property type="entry name" value="METHYL-ACCEPTING CHEMOTAXIS PROTEIN MCPB"/>
    <property type="match status" value="1"/>
</dbReference>
<dbReference type="InterPro" id="IPR033479">
    <property type="entry name" value="dCache_1"/>
</dbReference>
<dbReference type="Gene3D" id="1.10.287.950">
    <property type="entry name" value="Methyl-accepting chemotaxis protein"/>
    <property type="match status" value="1"/>
</dbReference>
<dbReference type="CDD" id="cd06225">
    <property type="entry name" value="HAMP"/>
    <property type="match status" value="1"/>
</dbReference>
<evidence type="ECO:0000256" key="8">
    <source>
        <dbReference type="ARBA" id="ARBA00023224"/>
    </source>
</evidence>
<dbReference type="RefSeq" id="WP_214476797.1">
    <property type="nucleotide sequence ID" value="NZ_CP071709.1"/>
</dbReference>
<feature type="domain" description="HAMP" evidence="13">
    <location>
        <begin position="308"/>
        <end position="360"/>
    </location>
</feature>